<name>A0A1J4JGD6_9EUKA</name>
<dbReference type="GeneID" id="94829837"/>
<evidence type="ECO:0000256" key="1">
    <source>
        <dbReference type="SAM" id="MobiDB-lite"/>
    </source>
</evidence>
<sequence length="392" mass="44673">MIYSQKNKKKIGMNTFCPFHDDDKETEIKATKSLSYIIPMTLAEFHVERSLLVYLTMISRNLLFLPFQFLGGIGNSQQFKYCFSIIVCTALTFAIPYSLGFSLNSGLTMLRKQSYYKLWAMYTLFFIVLRHLIKIHRHTHKIIRGAIRQNRFLLIPILLHTLSNLMIFGTYNIYIGTYLAGQYGKTGLFISACLHIQAVIAKKYLPKILEIPPQFNEPTNRMVLIFSIAHHLATGKRGPVITLLAFEYGFAFARFFLTSLTEDAGKVYKTLKDGANYAFYQFVHNDATFDESLIANVPIEVFTVITLFLFTQGTNRYKMIIAGVVAAFAVIGTGIVTLFAPSERPVIKVAKKEKKDKAEKPEDQPATEKADTKEEKVEKDEKDENTEKKKSD</sequence>
<proteinExistence type="predicted"/>
<reference evidence="3" key="1">
    <citation type="submission" date="2016-10" db="EMBL/GenBank/DDBJ databases">
        <authorList>
            <person name="Benchimol M."/>
            <person name="Almeida L.G."/>
            <person name="Vasconcelos A.T."/>
            <person name="Perreira-Neves A."/>
            <person name="Rosa I.A."/>
            <person name="Tasca T."/>
            <person name="Bogo M.R."/>
            <person name="de Souza W."/>
        </authorList>
    </citation>
    <scope>NUCLEOTIDE SEQUENCE [LARGE SCALE GENOMIC DNA]</scope>
    <source>
        <strain evidence="3">K</strain>
    </source>
</reference>
<dbReference type="EMBL" id="MLAK01001171">
    <property type="protein sequence ID" value="OHS96517.1"/>
    <property type="molecule type" value="Genomic_DNA"/>
</dbReference>
<dbReference type="RefSeq" id="XP_068349654.1">
    <property type="nucleotide sequence ID" value="XM_068495133.1"/>
</dbReference>
<evidence type="ECO:0000313" key="4">
    <source>
        <dbReference type="Proteomes" id="UP000179807"/>
    </source>
</evidence>
<feature type="transmembrane region" description="Helical" evidence="2">
    <location>
        <begin position="319"/>
        <end position="340"/>
    </location>
</feature>
<feature type="compositionally biased region" description="Basic and acidic residues" evidence="1">
    <location>
        <begin position="353"/>
        <end position="392"/>
    </location>
</feature>
<keyword evidence="2" id="KW-0812">Transmembrane</keyword>
<feature type="transmembrane region" description="Helical" evidence="2">
    <location>
        <begin position="82"/>
        <end position="103"/>
    </location>
</feature>
<evidence type="ECO:0000256" key="2">
    <source>
        <dbReference type="SAM" id="Phobius"/>
    </source>
</evidence>
<comment type="caution">
    <text evidence="3">The sequence shown here is derived from an EMBL/GenBank/DDBJ whole genome shotgun (WGS) entry which is preliminary data.</text>
</comment>
<dbReference type="Proteomes" id="UP000179807">
    <property type="component" value="Unassembled WGS sequence"/>
</dbReference>
<keyword evidence="2" id="KW-0472">Membrane</keyword>
<keyword evidence="2" id="KW-1133">Transmembrane helix</keyword>
<protein>
    <submittedName>
        <fullName evidence="3">Uncharacterized protein</fullName>
    </submittedName>
</protein>
<feature type="transmembrane region" description="Helical" evidence="2">
    <location>
        <begin position="115"/>
        <end position="133"/>
    </location>
</feature>
<accession>A0A1J4JGD6</accession>
<keyword evidence="4" id="KW-1185">Reference proteome</keyword>
<feature type="region of interest" description="Disordered" evidence="1">
    <location>
        <begin position="350"/>
        <end position="392"/>
    </location>
</feature>
<gene>
    <name evidence="3" type="ORF">TRFO_09901</name>
</gene>
<evidence type="ECO:0000313" key="3">
    <source>
        <dbReference type="EMBL" id="OHS96517.1"/>
    </source>
</evidence>
<feature type="transmembrane region" description="Helical" evidence="2">
    <location>
        <begin position="153"/>
        <end position="174"/>
    </location>
</feature>
<feature type="transmembrane region" description="Helical" evidence="2">
    <location>
        <begin position="240"/>
        <end position="257"/>
    </location>
</feature>
<dbReference type="VEuPathDB" id="TrichDB:TRFO_09901"/>
<organism evidence="3 4">
    <name type="scientific">Tritrichomonas foetus</name>
    <dbReference type="NCBI Taxonomy" id="1144522"/>
    <lineage>
        <taxon>Eukaryota</taxon>
        <taxon>Metamonada</taxon>
        <taxon>Parabasalia</taxon>
        <taxon>Tritrichomonadida</taxon>
        <taxon>Tritrichomonadidae</taxon>
        <taxon>Tritrichomonas</taxon>
    </lineage>
</organism>
<dbReference type="AlphaFoldDB" id="A0A1J4JGD6"/>
<dbReference type="OrthoDB" id="10546429at2759"/>
<feature type="transmembrane region" description="Helical" evidence="2">
    <location>
        <begin position="293"/>
        <end position="310"/>
    </location>
</feature>